<evidence type="ECO:0000259" key="3">
    <source>
        <dbReference type="Pfam" id="PF06724"/>
    </source>
</evidence>
<evidence type="ECO:0000313" key="4">
    <source>
        <dbReference type="EMBL" id="GGJ27832.1"/>
    </source>
</evidence>
<keyword evidence="2" id="KW-0472">Membrane</keyword>
<reference evidence="5" key="1">
    <citation type="journal article" date="2019" name="Int. J. Syst. Evol. Microbiol.">
        <title>The Global Catalogue of Microorganisms (GCM) 10K type strain sequencing project: providing services to taxonomists for standard genome sequencing and annotation.</title>
        <authorList>
            <consortium name="The Broad Institute Genomics Platform"/>
            <consortium name="The Broad Institute Genome Sequencing Center for Infectious Disease"/>
            <person name="Wu L."/>
            <person name="Ma J."/>
        </authorList>
    </citation>
    <scope>NUCLEOTIDE SEQUENCE [LARGE SCALE GENOMIC DNA]</scope>
    <source>
        <strain evidence="5">JCM 14370</strain>
    </source>
</reference>
<keyword evidence="2" id="KW-0812">Transmembrane</keyword>
<feature type="region of interest" description="Disordered" evidence="1">
    <location>
        <begin position="1"/>
        <end position="23"/>
    </location>
</feature>
<keyword evidence="2" id="KW-1133">Transmembrane helix</keyword>
<feature type="transmembrane region" description="Helical" evidence="2">
    <location>
        <begin position="44"/>
        <end position="63"/>
    </location>
</feature>
<feature type="transmembrane region" description="Helical" evidence="2">
    <location>
        <begin position="214"/>
        <end position="237"/>
    </location>
</feature>
<evidence type="ECO:0000313" key="5">
    <source>
        <dbReference type="Proteomes" id="UP000632222"/>
    </source>
</evidence>
<feature type="compositionally biased region" description="Polar residues" evidence="1">
    <location>
        <begin position="1"/>
        <end position="19"/>
    </location>
</feature>
<organism evidence="4 5">
    <name type="scientific">Deinococcus roseus</name>
    <dbReference type="NCBI Taxonomy" id="392414"/>
    <lineage>
        <taxon>Bacteria</taxon>
        <taxon>Thermotogati</taxon>
        <taxon>Deinococcota</taxon>
        <taxon>Deinococci</taxon>
        <taxon>Deinococcales</taxon>
        <taxon>Deinococcaceae</taxon>
        <taxon>Deinococcus</taxon>
    </lineage>
</organism>
<gene>
    <name evidence="4" type="ORF">GCM10008938_12380</name>
</gene>
<keyword evidence="5" id="KW-1185">Reference proteome</keyword>
<feature type="domain" description="DUF1206" evidence="3">
    <location>
        <begin position="126"/>
        <end position="194"/>
    </location>
</feature>
<dbReference type="Proteomes" id="UP000632222">
    <property type="component" value="Unassembled WGS sequence"/>
</dbReference>
<feature type="domain" description="DUF1206" evidence="3">
    <location>
        <begin position="220"/>
        <end position="289"/>
    </location>
</feature>
<dbReference type="Pfam" id="PF06724">
    <property type="entry name" value="DUF1206"/>
    <property type="match status" value="3"/>
</dbReference>
<sequence length="300" mass="33374">MGSHSQNTAQSSPPDSISSRAKAHVRDKVQKAAPWLEKFARFGYFCKGIMYLTIAFLAIRGVLQEGRNPTDQRGALEYLGRNTFSDVMLVVLAIGLLGYSLWQFLRAFLDPEGQGKKLKGIFKRMGYAFSGAAYLTLSWAAVRVSLLKDHVWDQNSEEHWTARILELPAGREMVGLLGLVFLALALNQIYVAVKGSFMKHMESWHLNRHQQTAMVVVGRIGILARGLVVGMVGWLFLKAAWYIDAEKAGGMSEAIRSFERAPGGVIAYSLIALGMLLYGLYAWIQAAYRRIPLQDSSQQA</sequence>
<feature type="transmembrane region" description="Helical" evidence="2">
    <location>
        <begin position="126"/>
        <end position="146"/>
    </location>
</feature>
<feature type="transmembrane region" description="Helical" evidence="2">
    <location>
        <begin position="83"/>
        <end position="105"/>
    </location>
</feature>
<dbReference type="EMBL" id="BMOD01000003">
    <property type="protein sequence ID" value="GGJ27832.1"/>
    <property type="molecule type" value="Genomic_DNA"/>
</dbReference>
<accession>A0ABQ2CWY5</accession>
<feature type="transmembrane region" description="Helical" evidence="2">
    <location>
        <begin position="265"/>
        <end position="284"/>
    </location>
</feature>
<proteinExistence type="predicted"/>
<feature type="domain" description="DUF1206" evidence="3">
    <location>
        <begin position="42"/>
        <end position="109"/>
    </location>
</feature>
<evidence type="ECO:0000256" key="2">
    <source>
        <dbReference type="SAM" id="Phobius"/>
    </source>
</evidence>
<comment type="caution">
    <text evidence="4">The sequence shown here is derived from an EMBL/GenBank/DDBJ whole genome shotgun (WGS) entry which is preliminary data.</text>
</comment>
<feature type="transmembrane region" description="Helical" evidence="2">
    <location>
        <begin position="173"/>
        <end position="193"/>
    </location>
</feature>
<evidence type="ECO:0000256" key="1">
    <source>
        <dbReference type="SAM" id="MobiDB-lite"/>
    </source>
</evidence>
<protein>
    <submittedName>
        <fullName evidence="4">Membrane protein</fullName>
    </submittedName>
</protein>
<dbReference type="InterPro" id="IPR009597">
    <property type="entry name" value="DUF1206"/>
</dbReference>
<name>A0ABQ2CWY5_9DEIO</name>